<proteinExistence type="predicted"/>
<sequence length="103" mass="10757">MQFSAGILILATQALGVLAAGASTANPNNILGKRDCWHGANVGCTDGSCWKKCGTDESGTWCWTARNDGFGDWYTCSGDGDCNEDMPCSQAVEGCDECGCSCN</sequence>
<feature type="signal peptide" evidence="1">
    <location>
        <begin position="1"/>
        <end position="19"/>
    </location>
</feature>
<reference evidence="2 3" key="1">
    <citation type="submission" date="2024-02" db="EMBL/GenBank/DDBJ databases">
        <title>De novo assembly and annotation of 12 fungi associated with fruit tree decline syndrome in Ontario, Canada.</title>
        <authorList>
            <person name="Sulman M."/>
            <person name="Ellouze W."/>
            <person name="Ilyukhin E."/>
        </authorList>
    </citation>
    <scope>NUCLEOTIDE SEQUENCE [LARGE SCALE GENOMIC DNA]</scope>
    <source>
        <strain evidence="2 3">M11/M66-122</strain>
    </source>
</reference>
<keyword evidence="3" id="KW-1185">Reference proteome</keyword>
<name>A0AAN9YNN9_9PEZI</name>
<keyword evidence="1" id="KW-0732">Signal</keyword>
<evidence type="ECO:0000313" key="2">
    <source>
        <dbReference type="EMBL" id="KAK7749057.1"/>
    </source>
</evidence>
<gene>
    <name evidence="2" type="ORF">SLS62_008452</name>
</gene>
<evidence type="ECO:0000313" key="3">
    <source>
        <dbReference type="Proteomes" id="UP001320420"/>
    </source>
</evidence>
<comment type="caution">
    <text evidence="2">The sequence shown here is derived from an EMBL/GenBank/DDBJ whole genome shotgun (WGS) entry which is preliminary data.</text>
</comment>
<feature type="chain" id="PRO_5042879584" evidence="1">
    <location>
        <begin position="20"/>
        <end position="103"/>
    </location>
</feature>
<dbReference type="EMBL" id="JAKJXP020000079">
    <property type="protein sequence ID" value="KAK7749057.1"/>
    <property type="molecule type" value="Genomic_DNA"/>
</dbReference>
<dbReference type="Proteomes" id="UP001320420">
    <property type="component" value="Unassembled WGS sequence"/>
</dbReference>
<dbReference type="AlphaFoldDB" id="A0AAN9YNN9"/>
<evidence type="ECO:0000256" key="1">
    <source>
        <dbReference type="SAM" id="SignalP"/>
    </source>
</evidence>
<accession>A0AAN9YNN9</accession>
<organism evidence="2 3">
    <name type="scientific">Diatrype stigma</name>
    <dbReference type="NCBI Taxonomy" id="117547"/>
    <lineage>
        <taxon>Eukaryota</taxon>
        <taxon>Fungi</taxon>
        <taxon>Dikarya</taxon>
        <taxon>Ascomycota</taxon>
        <taxon>Pezizomycotina</taxon>
        <taxon>Sordariomycetes</taxon>
        <taxon>Xylariomycetidae</taxon>
        <taxon>Xylariales</taxon>
        <taxon>Diatrypaceae</taxon>
        <taxon>Diatrype</taxon>
    </lineage>
</organism>
<protein>
    <submittedName>
        <fullName evidence="2">Uncharacterized protein</fullName>
    </submittedName>
</protein>